<dbReference type="Proteomes" id="UP000601435">
    <property type="component" value="Unassembled WGS sequence"/>
</dbReference>
<dbReference type="GO" id="GO:0004674">
    <property type="term" value="F:protein serine/threonine kinase activity"/>
    <property type="evidence" value="ECO:0007669"/>
    <property type="project" value="InterPro"/>
</dbReference>
<dbReference type="GO" id="GO:0005737">
    <property type="term" value="C:cytoplasm"/>
    <property type="evidence" value="ECO:0007669"/>
    <property type="project" value="TreeGrafter"/>
</dbReference>
<dbReference type="Gene3D" id="1.10.510.10">
    <property type="entry name" value="Transferase(Phosphotransferase) domain 1"/>
    <property type="match status" value="1"/>
</dbReference>
<reference evidence="6" key="1">
    <citation type="submission" date="2021-02" db="EMBL/GenBank/DDBJ databases">
        <authorList>
            <person name="Dougan E. K."/>
            <person name="Rhodes N."/>
            <person name="Thang M."/>
            <person name="Chan C."/>
        </authorList>
    </citation>
    <scope>NUCLEOTIDE SEQUENCE</scope>
</reference>
<sequence>AREWHRDTMEDQQRMFLVVPRAVLAYWRGKLGEQAGVRRVANAVTVDRIEDLRRKQKLVPLCSTVFWRPRRLSLGSQHGWHHSSWHIVKLLPVFPLWHELAEVLPLRPLERHRLAKDSRRYRLLEAIGAGATSRVYMCVDNAGNVRAVKRSPDSRIGLSRLRRQGNFRLIEERLHQEIAIHLSLQHAKIVGILDVVETEQDQSVHTWNLELTFSDAAYTLKGTASQVFRQIAEGLQHMHTRGFAHGDLKPANILLSDTEQLQVKLADFGHSKVVDDVLASDVAGTPLYMAPELFAREAAQADARAADLWSLGVILFELLTGHCPFSGTGVELQQAIRSCNISFWVSDDIPVPSGSAQSLVSALLKRQPSRRATLEWCLIHSFIAGPGTVGRLLLRDGLRATEAPEIPEFEDAMLQERYLLPMLTETHIRELRSDLRKWMLKFRCAAMTIGHEVVANFGLASLAAFSRERIENARAELLCVMAFHTGAKRPATSNVQEALRRGTGRHVPEASPPCDAGEGLQDRADKSHNGNEAIEDEAAARQRRLAARRKVTRSWNFSGRSGIKTVLDVDFRVTEIVGYQSDRKQQADYGMLVNPQALSRTAGLVGLAFASKSRAGQIPFRFQSEACRNMSKIGLKRRSQPCTEEPPDESRGRVGLRQLRLSNHESSLQGGKERQVGRNELLSKTLKAVTRDWGAAIACGCAVKMIDRFTKWKLPAREQKTAPWLLLGLFSCSALPWADVYSWHSQCFRQDACIKSEILVARAGMVKHTAVGFQHLCTIALPLPSSSRDLLPATGGSKKYEPPKSPVIRPSPPGSPLWDHEKKEKERALENFHEIEAMDFALPEHEEDELSPLDGEGNEEHHIKFNMVGFDDPKSDDEAAPVCKQASTLSTSSHLAVPEARRRFESAPPTMGIGASPMLRAALDMVALEQAGGWCLCGESAATNQSGRISEQRAKTHASCEGLKESLVLVVDIIDIIAVPIILPHHTGLAARIRPSSSMEKAPEALFARGFVGVGFEAEHLDLEPALFSCQLLMEWRHPPVAYSTCP</sequence>
<feature type="region of interest" description="Disordered" evidence="4">
    <location>
        <begin position="792"/>
        <end position="825"/>
    </location>
</feature>
<dbReference type="SMART" id="SM00220">
    <property type="entry name" value="S_TKc"/>
    <property type="match status" value="1"/>
</dbReference>
<keyword evidence="1 3" id="KW-0547">Nucleotide-binding</keyword>
<dbReference type="GO" id="GO:0010506">
    <property type="term" value="P:regulation of autophagy"/>
    <property type="evidence" value="ECO:0007669"/>
    <property type="project" value="InterPro"/>
</dbReference>
<feature type="binding site" evidence="3">
    <location>
        <position position="149"/>
    </location>
    <ligand>
        <name>ATP</name>
        <dbReference type="ChEBI" id="CHEBI:30616"/>
    </ligand>
</feature>
<dbReference type="EMBL" id="CAJNJA010067130">
    <property type="protein sequence ID" value="CAE7891540.1"/>
    <property type="molecule type" value="Genomic_DNA"/>
</dbReference>
<accession>A0A813B8G5</accession>
<dbReference type="InterPro" id="IPR000719">
    <property type="entry name" value="Prot_kinase_dom"/>
</dbReference>
<protein>
    <submittedName>
        <fullName evidence="6">FhkC protein</fullName>
    </submittedName>
</protein>
<dbReference type="InterPro" id="IPR045269">
    <property type="entry name" value="Atg1-like"/>
</dbReference>
<dbReference type="PROSITE" id="PS50011">
    <property type="entry name" value="PROTEIN_KINASE_DOM"/>
    <property type="match status" value="1"/>
</dbReference>
<comment type="caution">
    <text evidence="6">The sequence shown here is derived from an EMBL/GenBank/DDBJ whole genome shotgun (WGS) entry which is preliminary data.</text>
</comment>
<dbReference type="PROSITE" id="PS00107">
    <property type="entry name" value="PROTEIN_KINASE_ATP"/>
    <property type="match status" value="1"/>
</dbReference>
<dbReference type="PROSITE" id="PS00108">
    <property type="entry name" value="PROTEIN_KINASE_ST"/>
    <property type="match status" value="1"/>
</dbReference>
<evidence type="ECO:0000256" key="4">
    <source>
        <dbReference type="SAM" id="MobiDB-lite"/>
    </source>
</evidence>
<dbReference type="SUPFAM" id="SSF56112">
    <property type="entry name" value="Protein kinase-like (PK-like)"/>
    <property type="match status" value="1"/>
</dbReference>
<keyword evidence="2 3" id="KW-0067">ATP-binding</keyword>
<evidence type="ECO:0000259" key="5">
    <source>
        <dbReference type="PROSITE" id="PS50011"/>
    </source>
</evidence>
<evidence type="ECO:0000256" key="2">
    <source>
        <dbReference type="ARBA" id="ARBA00022840"/>
    </source>
</evidence>
<dbReference type="PANTHER" id="PTHR24348">
    <property type="entry name" value="SERINE/THREONINE-PROTEIN KINASE UNC-51-RELATED"/>
    <property type="match status" value="1"/>
</dbReference>
<feature type="domain" description="Protein kinase" evidence="5">
    <location>
        <begin position="121"/>
        <end position="383"/>
    </location>
</feature>
<feature type="compositionally biased region" description="Pro residues" evidence="4">
    <location>
        <begin position="803"/>
        <end position="815"/>
    </location>
</feature>
<feature type="compositionally biased region" description="Basic and acidic residues" evidence="4">
    <location>
        <begin position="520"/>
        <end position="529"/>
    </location>
</feature>
<dbReference type="Pfam" id="PF00069">
    <property type="entry name" value="Pkinase"/>
    <property type="match status" value="1"/>
</dbReference>
<evidence type="ECO:0000256" key="1">
    <source>
        <dbReference type="ARBA" id="ARBA00022741"/>
    </source>
</evidence>
<evidence type="ECO:0000256" key="3">
    <source>
        <dbReference type="PROSITE-ProRule" id="PRU10141"/>
    </source>
</evidence>
<dbReference type="InterPro" id="IPR008271">
    <property type="entry name" value="Ser/Thr_kinase_AS"/>
</dbReference>
<dbReference type="PANTHER" id="PTHR24348:SF68">
    <property type="entry name" value="SERINE_THREONINE-PROTEIN KINASE ATG1C"/>
    <property type="match status" value="1"/>
</dbReference>
<evidence type="ECO:0000313" key="6">
    <source>
        <dbReference type="EMBL" id="CAE7891540.1"/>
    </source>
</evidence>
<keyword evidence="7" id="KW-1185">Reference proteome</keyword>
<dbReference type="InterPro" id="IPR017441">
    <property type="entry name" value="Protein_kinase_ATP_BS"/>
</dbReference>
<dbReference type="AlphaFoldDB" id="A0A813B8G5"/>
<dbReference type="GO" id="GO:0005524">
    <property type="term" value="F:ATP binding"/>
    <property type="evidence" value="ECO:0007669"/>
    <property type="project" value="UniProtKB-UniRule"/>
</dbReference>
<evidence type="ECO:0000313" key="7">
    <source>
        <dbReference type="Proteomes" id="UP000601435"/>
    </source>
</evidence>
<name>A0A813B8G5_9DINO</name>
<dbReference type="Gene3D" id="3.30.200.20">
    <property type="entry name" value="Phosphorylase Kinase, domain 1"/>
    <property type="match status" value="1"/>
</dbReference>
<organism evidence="6 7">
    <name type="scientific">Symbiodinium necroappetens</name>
    <dbReference type="NCBI Taxonomy" id="1628268"/>
    <lineage>
        <taxon>Eukaryota</taxon>
        <taxon>Sar</taxon>
        <taxon>Alveolata</taxon>
        <taxon>Dinophyceae</taxon>
        <taxon>Suessiales</taxon>
        <taxon>Symbiodiniaceae</taxon>
        <taxon>Symbiodinium</taxon>
    </lineage>
</organism>
<feature type="non-terminal residue" evidence="6">
    <location>
        <position position="1047"/>
    </location>
</feature>
<dbReference type="InterPro" id="IPR011009">
    <property type="entry name" value="Kinase-like_dom_sf"/>
</dbReference>
<gene>
    <name evidence="6" type="primary">fhkC</name>
    <name evidence="6" type="ORF">SNEC2469_LOCUS29644</name>
</gene>
<feature type="region of interest" description="Disordered" evidence="4">
    <location>
        <begin position="502"/>
        <end position="529"/>
    </location>
</feature>
<proteinExistence type="predicted"/>
<dbReference type="OrthoDB" id="6513151at2759"/>